<dbReference type="PANTHER" id="PTHR48023">
    <property type="entry name" value="D-XYLOSE-PROTON SYMPORTER-LIKE 2"/>
    <property type="match status" value="1"/>
</dbReference>
<keyword evidence="10" id="KW-1185">Reference proteome</keyword>
<keyword evidence="3" id="KW-0813">Transport</keyword>
<comment type="caution">
    <text evidence="9">The sequence shown here is derived from an EMBL/GenBank/DDBJ whole genome shotgun (WGS) entry which is preliminary data.</text>
</comment>
<evidence type="ECO:0000256" key="5">
    <source>
        <dbReference type="ARBA" id="ARBA00022989"/>
    </source>
</evidence>
<reference evidence="9 10" key="1">
    <citation type="submission" date="2009-01" db="EMBL/GenBank/DDBJ databases">
        <authorList>
            <person name="Qin X."/>
            <person name="Bachman B."/>
            <person name="Battles P."/>
            <person name="Bell A."/>
            <person name="Bess C."/>
            <person name="Bickham C."/>
            <person name="Chaboub L."/>
            <person name="Chen D."/>
            <person name="Coyle M."/>
            <person name="Deiros D.R."/>
            <person name="Dinh H."/>
            <person name="Forbes L."/>
            <person name="Fowler G."/>
            <person name="Francisco L."/>
            <person name="Fu Q."/>
            <person name="Gubbala S."/>
            <person name="Hale W."/>
            <person name="Han Y."/>
            <person name="Hemphill L."/>
            <person name="Highlander S.K."/>
            <person name="Hirani K."/>
            <person name="Hogues M."/>
            <person name="Jackson L."/>
            <person name="Jakkamsetti A."/>
            <person name="Javaid M."/>
            <person name="Jiang H."/>
            <person name="Korchina V."/>
            <person name="Kovar C."/>
            <person name="Lara F."/>
            <person name="Lee S."/>
            <person name="Mata R."/>
            <person name="Mathew T."/>
            <person name="Moen C."/>
            <person name="Morales K."/>
            <person name="Munidasa M."/>
            <person name="Nazareth L."/>
            <person name="Ngo R."/>
            <person name="Nguyen L."/>
            <person name="Okwuonu G."/>
            <person name="Ongeri F."/>
            <person name="Patil S."/>
            <person name="Petrosino J."/>
            <person name="Pham C."/>
            <person name="Pham P."/>
            <person name="Pu L.-L."/>
            <person name="Puazo M."/>
            <person name="Raj R."/>
            <person name="Reid J."/>
            <person name="Rouhana J."/>
            <person name="Saada N."/>
            <person name="Shang Y."/>
            <person name="Simmons D."/>
            <person name="Thornton R."/>
            <person name="Warren J."/>
            <person name="Weissenberger G."/>
            <person name="Zhang J."/>
            <person name="Zhang L."/>
            <person name="Zhou C."/>
            <person name="Zhu D."/>
            <person name="Muzny D."/>
            <person name="Worley K."/>
            <person name="Gibbs R."/>
        </authorList>
    </citation>
    <scope>NUCLEOTIDE SEQUENCE [LARGE SCALE GENOMIC DNA]</scope>
    <source>
        <strain evidence="10">ATCC 8290 / DSM 20176 / CCUG 30140 / JCM 1155 / KCTC 3500 / NBRC 15886 / NCIMB 8040 / NRRL B-1843 / 9</strain>
    </source>
</reference>
<evidence type="ECO:0000256" key="6">
    <source>
        <dbReference type="ARBA" id="ARBA00023136"/>
    </source>
</evidence>
<dbReference type="PROSITE" id="PS50850">
    <property type="entry name" value="MFS"/>
    <property type="match status" value="1"/>
</dbReference>
<keyword evidence="6 7" id="KW-0472">Membrane</keyword>
<sequence>MITGLGAAVFQQVIGSNSVIFYAPTIFTDVGWGVIAALLAHIGIGVINVAVTVVAMLLMDKVDRKKMLIFGASSMGLSLIVMYTMFDLPFNDIK</sequence>
<name>C0XGI6_LENH9</name>
<evidence type="ECO:0000256" key="2">
    <source>
        <dbReference type="ARBA" id="ARBA00010992"/>
    </source>
</evidence>
<feature type="transmembrane region" description="Helical" evidence="7">
    <location>
        <begin position="31"/>
        <end position="55"/>
    </location>
</feature>
<dbReference type="Pfam" id="PF00083">
    <property type="entry name" value="Sugar_tr"/>
    <property type="match status" value="1"/>
</dbReference>
<evidence type="ECO:0000256" key="4">
    <source>
        <dbReference type="ARBA" id="ARBA00022692"/>
    </source>
</evidence>
<evidence type="ECO:0000256" key="1">
    <source>
        <dbReference type="ARBA" id="ARBA00004651"/>
    </source>
</evidence>
<comment type="subcellular location">
    <subcellularLocation>
        <location evidence="1">Cell membrane</location>
        <topology evidence="1">Multi-pass membrane protein</topology>
    </subcellularLocation>
</comment>
<dbReference type="GO" id="GO:0005886">
    <property type="term" value="C:plasma membrane"/>
    <property type="evidence" value="ECO:0007669"/>
    <property type="project" value="UniProtKB-SubCell"/>
</dbReference>
<accession>C0XGI6</accession>
<dbReference type="AlphaFoldDB" id="C0XGI6"/>
<comment type="similarity">
    <text evidence="2">Belongs to the major facilitator superfamily. Sugar transporter (TC 2.A.1.1) family.</text>
</comment>
<dbReference type="InterPro" id="IPR005828">
    <property type="entry name" value="MFS_sugar_transport-like"/>
</dbReference>
<dbReference type="GO" id="GO:0022857">
    <property type="term" value="F:transmembrane transporter activity"/>
    <property type="evidence" value="ECO:0007669"/>
    <property type="project" value="InterPro"/>
</dbReference>
<dbReference type="HOGENOM" id="CLU_2382450_0_0_9"/>
<dbReference type="Gene3D" id="1.20.1250.20">
    <property type="entry name" value="MFS general substrate transporter like domains"/>
    <property type="match status" value="1"/>
</dbReference>
<evidence type="ECO:0000313" key="9">
    <source>
        <dbReference type="EMBL" id="EEI25530.1"/>
    </source>
</evidence>
<dbReference type="PANTHER" id="PTHR48023:SF4">
    <property type="entry name" value="D-XYLOSE-PROTON SYMPORTER-LIKE 2"/>
    <property type="match status" value="1"/>
</dbReference>
<keyword evidence="4 7" id="KW-0812">Transmembrane</keyword>
<dbReference type="GO" id="GO:1904659">
    <property type="term" value="P:D-glucose transmembrane transport"/>
    <property type="evidence" value="ECO:0007669"/>
    <property type="project" value="TreeGrafter"/>
</dbReference>
<proteinExistence type="inferred from homology"/>
<evidence type="ECO:0000256" key="7">
    <source>
        <dbReference type="SAM" id="Phobius"/>
    </source>
</evidence>
<evidence type="ECO:0000259" key="8">
    <source>
        <dbReference type="PROSITE" id="PS50850"/>
    </source>
</evidence>
<dbReference type="Proteomes" id="UP000003752">
    <property type="component" value="Unassembled WGS sequence"/>
</dbReference>
<dbReference type="SUPFAM" id="SSF103473">
    <property type="entry name" value="MFS general substrate transporter"/>
    <property type="match status" value="1"/>
</dbReference>
<dbReference type="InterPro" id="IPR036259">
    <property type="entry name" value="MFS_trans_sf"/>
</dbReference>
<dbReference type="EMBL" id="ACGP01000085">
    <property type="protein sequence ID" value="EEI25530.1"/>
    <property type="molecule type" value="Genomic_DNA"/>
</dbReference>
<evidence type="ECO:0000313" key="10">
    <source>
        <dbReference type="Proteomes" id="UP000003752"/>
    </source>
</evidence>
<dbReference type="PATRIC" id="fig|1423757.3.peg.312"/>
<protein>
    <recommendedName>
        <fullName evidence="8">Major facilitator superfamily (MFS) profile domain-containing protein</fullName>
    </recommendedName>
</protein>
<dbReference type="InterPro" id="IPR020846">
    <property type="entry name" value="MFS_dom"/>
</dbReference>
<gene>
    <name evidence="9" type="ORF">HMPREF0519_0347</name>
</gene>
<keyword evidence="5 7" id="KW-1133">Transmembrane helix</keyword>
<feature type="transmembrane region" description="Helical" evidence="7">
    <location>
        <begin position="67"/>
        <end position="86"/>
    </location>
</feature>
<organism evidence="9 10">
    <name type="scientific">Lentilactobacillus hilgardii (strain ATCC 8290 / DSM 20176 / CCUG 30140 / JCM 1155 / KCTC 3500 / NBRC 15886 / NCIMB 8040 / NRRL B-1843 / 9)</name>
    <dbReference type="NCBI Taxonomy" id="1423757"/>
    <lineage>
        <taxon>Bacteria</taxon>
        <taxon>Bacillati</taxon>
        <taxon>Bacillota</taxon>
        <taxon>Bacilli</taxon>
        <taxon>Lactobacillales</taxon>
        <taxon>Lactobacillaceae</taxon>
        <taxon>Lentilactobacillus</taxon>
    </lineage>
</organism>
<feature type="domain" description="Major facilitator superfamily (MFS) profile" evidence="8">
    <location>
        <begin position="1"/>
        <end position="94"/>
    </location>
</feature>
<evidence type="ECO:0000256" key="3">
    <source>
        <dbReference type="ARBA" id="ARBA00022448"/>
    </source>
</evidence>
<dbReference type="InterPro" id="IPR050820">
    <property type="entry name" value="MFS_Sugar_Transporter"/>
</dbReference>